<organism evidence="7 8">
    <name type="scientific">Fusarium fujikuroi</name>
    <name type="common">Bakanae and foot rot disease fungus</name>
    <name type="synonym">Gibberella fujikuroi</name>
    <dbReference type="NCBI Taxonomy" id="5127"/>
    <lineage>
        <taxon>Eukaryota</taxon>
        <taxon>Fungi</taxon>
        <taxon>Dikarya</taxon>
        <taxon>Ascomycota</taxon>
        <taxon>Pezizomycotina</taxon>
        <taxon>Sordariomycetes</taxon>
        <taxon>Hypocreomycetidae</taxon>
        <taxon>Hypocreales</taxon>
        <taxon>Nectriaceae</taxon>
        <taxon>Fusarium</taxon>
        <taxon>Fusarium fujikuroi species complex</taxon>
    </lineage>
</organism>
<dbReference type="SUPFAM" id="SSF48403">
    <property type="entry name" value="Ankyrin repeat"/>
    <property type="match status" value="2"/>
</dbReference>
<evidence type="ECO:0000256" key="4">
    <source>
        <dbReference type="SAM" id="MobiDB-lite"/>
    </source>
</evidence>
<evidence type="ECO:0000256" key="1">
    <source>
        <dbReference type="ARBA" id="ARBA00022737"/>
    </source>
</evidence>
<feature type="repeat" description="ANK" evidence="3">
    <location>
        <begin position="1239"/>
        <end position="1271"/>
    </location>
</feature>
<proteinExistence type="predicted"/>
<comment type="caution">
    <text evidence="7">The sequence shown here is derived from an EMBL/GenBank/DDBJ whole genome shotgun (WGS) entry which is preliminary data.</text>
</comment>
<keyword evidence="5" id="KW-1133">Transmembrane helix</keyword>
<feature type="transmembrane region" description="Helical" evidence="5">
    <location>
        <begin position="68"/>
        <end position="89"/>
    </location>
</feature>
<accession>A0A2H3SKE7</accession>
<dbReference type="Gene3D" id="1.25.40.20">
    <property type="entry name" value="Ankyrin repeat-containing domain"/>
    <property type="match status" value="3"/>
</dbReference>
<dbReference type="PROSITE" id="PS50088">
    <property type="entry name" value="ANK_REPEAT"/>
    <property type="match status" value="4"/>
</dbReference>
<evidence type="ECO:0000313" key="8">
    <source>
        <dbReference type="Proteomes" id="UP000760494"/>
    </source>
</evidence>
<keyword evidence="5" id="KW-0812">Transmembrane</keyword>
<evidence type="ECO:0000256" key="6">
    <source>
        <dbReference type="SAM" id="SignalP"/>
    </source>
</evidence>
<protein>
    <recommendedName>
        <fullName evidence="9">Ankyrin</fullName>
    </recommendedName>
</protein>
<gene>
    <name evidence="7" type="ORF">C2S_11236</name>
</gene>
<feature type="compositionally biased region" description="Low complexity" evidence="4">
    <location>
        <begin position="749"/>
        <end position="759"/>
    </location>
</feature>
<feature type="compositionally biased region" description="Polar residues" evidence="4">
    <location>
        <begin position="977"/>
        <end position="989"/>
    </location>
</feature>
<dbReference type="Proteomes" id="UP000760494">
    <property type="component" value="Unassembled WGS sequence"/>
</dbReference>
<feature type="chain" id="PRO_5041165131" description="Ankyrin" evidence="6">
    <location>
        <begin position="25"/>
        <end position="1583"/>
    </location>
</feature>
<dbReference type="PROSITE" id="PS50297">
    <property type="entry name" value="ANK_REP_REGION"/>
    <property type="match status" value="4"/>
</dbReference>
<feature type="repeat" description="ANK" evidence="3">
    <location>
        <begin position="1305"/>
        <end position="1337"/>
    </location>
</feature>
<dbReference type="EMBL" id="CABFJX010000395">
    <property type="protein sequence ID" value="VTT78809.1"/>
    <property type="molecule type" value="Genomic_DNA"/>
</dbReference>
<feature type="region of interest" description="Disordered" evidence="4">
    <location>
        <begin position="974"/>
        <end position="1005"/>
    </location>
</feature>
<evidence type="ECO:0000256" key="2">
    <source>
        <dbReference type="ARBA" id="ARBA00023043"/>
    </source>
</evidence>
<dbReference type="PANTHER" id="PTHR24198:SF165">
    <property type="entry name" value="ANKYRIN REPEAT-CONTAINING PROTEIN-RELATED"/>
    <property type="match status" value="1"/>
</dbReference>
<evidence type="ECO:0000256" key="3">
    <source>
        <dbReference type="PROSITE-ProRule" id="PRU00023"/>
    </source>
</evidence>
<sequence>MESFATYNFAIAGTLFVLVHQATAATLLEDGEDFTNNLVSDLAPLLTLFGERVTTQFMSQSTGWADSIALAMAPIGVITIIISAIRVAGPRMLKAVIGRARENVATAELEVMSSTSSEACELWNSKTQVVVRCPGNTDNCELICIYPTSMIRERNNRATLNVRILDIDHATGRGKKDHESTLGQQHPVYLENRSSARYPSEAMAPEIPPNTIIITRNKYHNAPNMTLNCTSDGESWQVVACAVFGCVLQAGVLLFFGFLTEYRTLQFDKDGTSVAGYSMPFAVAGTITLNIGIIICARAVDESSDEEVYEVRRKKDAALAMVWLQKQKSVSEQHFDPAAIYPSMRRHRAIVSKRVIGNDGKSLEPQPLTNSDRLKGISTVGTIVSVLGYIIQFIGLRGMHWLATMAQLAAVIVMTIFRAIIRRHLASGLNYRELDHSMGFELEWFISSLLDANGINWIPGDTTKDSNEEQMEQNRGNNGESQEESPHFTWLVRTGDVTLCRKLMSRGEERSGLQIFKDVFDLSIPQSVLDLRRHLGDLSRWQGPASDEALALAKAIEKVIEFFLPIIRQADTGSSWCEIAGDCERDTGGDATIEVKEAKTLEWIMAVDYCQGSQPATNNEVCASRNVKITFTKTPEGAWRVPIDEIDAALSLWLYSVKEKRREDRQDKNQEFPSRNDDWIRGQSIRQRCLQILGPSTPVLLRDLRWWMPNGLDGVLEAQEHRDPNVTNGNLLRVREERIGRSGERWQVSTTTDSKSTSDPSRVLPSQAHDSDSPNDGLTRWTWKSAADIHQERGDETAAQLGSKLVVETQDPLDKLYAKDMFSSFLWSMVDTMDKSRISRKLQATIQPSHATDSESWRSFTLQNHKLSLLVQSIAELGLWTERDVWLSLIPPLCATDNLPGLETVIQMAQDKAAKLERVFLLDKAGSSYRWLFDIGMQSLPTSHVRLKSTAILWRFQKRLLEYECPDTGAIYHTKGRGSQNELTKTSQRLKQEREREESESGTDTQDTFRKFFDIHQRLRGLEEELIDKRTSVKYRVVEIFEKVFKDRMVYESWKSSEDIFGRTKLHHAMQSGFIDFVRVVGLSGTTTWNPLVERETPYSDLEYYVTWCKKPQKEVLRFTRHPIYLPGDIYSAIICPFQTLQSVLENGEDPNAQDMDYCTPLHYACTTVLQGPESQIGDSYYGERDKLRIKALLLNKVDLNAQSLTGNTPLHCAVLSCRLDLVSFLLEQGSDAQIANSQGQTILHLAAKKHDVDMIEELIGIEGLMKAQDHVGWTPLHVAATHNRPQIIATFLKHNSNSEAQDHAGHTPLHLAIVSKKKDAIEALIDKKASTKWEGTRIETVLKLADDSGLLDFFEDLFHTNVISFLIFKAARNNDGQNNISRVMEDIGRHSWPPINNDKEDPITVAADHGNSEVIEKMIEKMVQWDFDPEKILTANDWGSALRKAIWRGHLGVVTTIVTNLGSSLPEVLQKLSDATGQNLEPIHFLAICINAKQLDILEFFICRGANIRTKDFRGQNLLHRAAATDPSMKLCEGVIERIARTEWSSHIEPMRQELDKEGKTYIDVGRYSRAILRRASKAPPF</sequence>
<dbReference type="PANTHER" id="PTHR24198">
    <property type="entry name" value="ANKYRIN REPEAT AND PROTEIN KINASE DOMAIN-CONTAINING PROTEIN"/>
    <property type="match status" value="1"/>
</dbReference>
<keyword evidence="6" id="KW-0732">Signal</keyword>
<evidence type="ECO:0000256" key="5">
    <source>
        <dbReference type="SAM" id="Phobius"/>
    </source>
</evidence>
<dbReference type="SMART" id="SM00248">
    <property type="entry name" value="ANK"/>
    <property type="match status" value="8"/>
</dbReference>
<feature type="transmembrane region" description="Helical" evidence="5">
    <location>
        <begin position="401"/>
        <end position="421"/>
    </location>
</feature>
<feature type="repeat" description="ANK" evidence="3">
    <location>
        <begin position="1272"/>
        <end position="1304"/>
    </location>
</feature>
<name>A0A2H3SKE7_FUSFU</name>
<keyword evidence="1" id="KW-0677">Repeat</keyword>
<reference evidence="7" key="1">
    <citation type="submission" date="2019-05" db="EMBL/GenBank/DDBJ databases">
        <authorList>
            <person name="Piombo E."/>
        </authorList>
    </citation>
    <scope>NUCLEOTIDE SEQUENCE</scope>
    <source>
        <strain evidence="7">C2S</strain>
    </source>
</reference>
<feature type="region of interest" description="Disordered" evidence="4">
    <location>
        <begin position="742"/>
        <end position="778"/>
    </location>
</feature>
<feature type="compositionally biased region" description="Basic and acidic residues" evidence="4">
    <location>
        <begin position="990"/>
        <end position="999"/>
    </location>
</feature>
<dbReference type="Pfam" id="PF00023">
    <property type="entry name" value="Ank"/>
    <property type="match status" value="1"/>
</dbReference>
<feature type="signal peptide" evidence="6">
    <location>
        <begin position="1"/>
        <end position="24"/>
    </location>
</feature>
<feature type="transmembrane region" description="Helical" evidence="5">
    <location>
        <begin position="238"/>
        <end position="259"/>
    </location>
</feature>
<evidence type="ECO:0008006" key="9">
    <source>
        <dbReference type="Google" id="ProtNLM"/>
    </source>
</evidence>
<feature type="repeat" description="ANK" evidence="3">
    <location>
        <begin position="1206"/>
        <end position="1238"/>
    </location>
</feature>
<evidence type="ECO:0000313" key="7">
    <source>
        <dbReference type="EMBL" id="VTT78809.1"/>
    </source>
</evidence>
<keyword evidence="5" id="KW-0472">Membrane</keyword>
<keyword evidence="2 3" id="KW-0040">ANK repeat</keyword>
<feature type="region of interest" description="Disordered" evidence="4">
    <location>
        <begin position="461"/>
        <end position="485"/>
    </location>
</feature>
<dbReference type="InterPro" id="IPR036770">
    <property type="entry name" value="Ankyrin_rpt-contain_sf"/>
</dbReference>
<feature type="transmembrane region" description="Helical" evidence="5">
    <location>
        <begin position="279"/>
        <end position="300"/>
    </location>
</feature>
<dbReference type="Pfam" id="PF12796">
    <property type="entry name" value="Ank_2"/>
    <property type="match status" value="1"/>
</dbReference>
<dbReference type="InterPro" id="IPR002110">
    <property type="entry name" value="Ankyrin_rpt"/>
</dbReference>